<organism evidence="1 2">
    <name type="scientific">Phoxinus phoxinus</name>
    <name type="common">Eurasian minnow</name>
    <dbReference type="NCBI Taxonomy" id="58324"/>
    <lineage>
        <taxon>Eukaryota</taxon>
        <taxon>Metazoa</taxon>
        <taxon>Chordata</taxon>
        <taxon>Craniata</taxon>
        <taxon>Vertebrata</taxon>
        <taxon>Euteleostomi</taxon>
        <taxon>Actinopterygii</taxon>
        <taxon>Neopterygii</taxon>
        <taxon>Teleostei</taxon>
        <taxon>Ostariophysi</taxon>
        <taxon>Cypriniformes</taxon>
        <taxon>Leuciscidae</taxon>
        <taxon>Phoxininae</taxon>
        <taxon>Phoxinus</taxon>
    </lineage>
</organism>
<reference evidence="1 2" key="1">
    <citation type="submission" date="2024-02" db="EMBL/GenBank/DDBJ databases">
        <title>Chromosome-level genome assembly of the Eurasian Minnow (Phoxinus phoxinus).</title>
        <authorList>
            <person name="Oriowo T.O."/>
            <person name="Martin S."/>
            <person name="Stange M."/>
            <person name="Chrysostomakis Y."/>
            <person name="Brown T."/>
            <person name="Winkler S."/>
            <person name="Kukowka S."/>
            <person name="Myers E.W."/>
            <person name="Bohne A."/>
        </authorList>
    </citation>
    <scope>NUCLEOTIDE SEQUENCE [LARGE SCALE GENOMIC DNA]</scope>
    <source>
        <strain evidence="1">ZFMK-TIS-60720</strain>
        <tissue evidence="1">Whole Organism</tissue>
    </source>
</reference>
<protein>
    <submittedName>
        <fullName evidence="1">Uncharacterized protein</fullName>
    </submittedName>
</protein>
<name>A0AAN9DA05_9TELE</name>
<dbReference type="AlphaFoldDB" id="A0AAN9DA05"/>
<comment type="caution">
    <text evidence="1">The sequence shown here is derived from an EMBL/GenBank/DDBJ whole genome shotgun (WGS) entry which is preliminary data.</text>
</comment>
<gene>
    <name evidence="1" type="ORF">R3I93_004938</name>
</gene>
<sequence>MRLTCLGSYPAIFRGRSAQMNCARALY</sequence>
<accession>A0AAN9DA05</accession>
<dbReference type="EMBL" id="JAYKXH010000005">
    <property type="protein sequence ID" value="KAK7168790.1"/>
    <property type="molecule type" value="Genomic_DNA"/>
</dbReference>
<evidence type="ECO:0000313" key="1">
    <source>
        <dbReference type="EMBL" id="KAK7168790.1"/>
    </source>
</evidence>
<evidence type="ECO:0000313" key="2">
    <source>
        <dbReference type="Proteomes" id="UP001364617"/>
    </source>
</evidence>
<proteinExistence type="predicted"/>
<dbReference type="Proteomes" id="UP001364617">
    <property type="component" value="Unassembled WGS sequence"/>
</dbReference>
<keyword evidence="2" id="KW-1185">Reference proteome</keyword>